<feature type="compositionally biased region" description="Low complexity" evidence="1">
    <location>
        <begin position="120"/>
        <end position="136"/>
    </location>
</feature>
<keyword evidence="2" id="KW-0732">Signal</keyword>
<dbReference type="Proteomes" id="UP000193498">
    <property type="component" value="Unassembled WGS sequence"/>
</dbReference>
<sequence length="142" mass="15055">MMHKSIALLLVCAILGVSHSAPVLVDDSGDMAGVGLMKRGKLSESEELDTISEINYSNSLIGRVVGVTRTSVDGLLDLLGIKGTGGLDSMGISNILNDPAKLQQVKEIAQKWIASQNQKSSNPTNPQPLSSLLSTLLKKERS</sequence>
<keyword evidence="4" id="KW-1185">Reference proteome</keyword>
<organism evidence="3 4">
    <name type="scientific">Basidiobolus meristosporus CBS 931.73</name>
    <dbReference type="NCBI Taxonomy" id="1314790"/>
    <lineage>
        <taxon>Eukaryota</taxon>
        <taxon>Fungi</taxon>
        <taxon>Fungi incertae sedis</taxon>
        <taxon>Zoopagomycota</taxon>
        <taxon>Entomophthoromycotina</taxon>
        <taxon>Basidiobolomycetes</taxon>
        <taxon>Basidiobolales</taxon>
        <taxon>Basidiobolaceae</taxon>
        <taxon>Basidiobolus</taxon>
    </lineage>
</organism>
<reference evidence="3 4" key="1">
    <citation type="submission" date="2016-07" db="EMBL/GenBank/DDBJ databases">
        <title>Pervasive Adenine N6-methylation of Active Genes in Fungi.</title>
        <authorList>
            <consortium name="DOE Joint Genome Institute"/>
            <person name="Mondo S.J."/>
            <person name="Dannebaum R.O."/>
            <person name="Kuo R.C."/>
            <person name="Labutti K."/>
            <person name="Haridas S."/>
            <person name="Kuo A."/>
            <person name="Salamov A."/>
            <person name="Ahrendt S.R."/>
            <person name="Lipzen A."/>
            <person name="Sullivan W."/>
            <person name="Andreopoulos W.B."/>
            <person name="Clum A."/>
            <person name="Lindquist E."/>
            <person name="Daum C."/>
            <person name="Ramamoorthy G.K."/>
            <person name="Gryganskyi A."/>
            <person name="Culley D."/>
            <person name="Magnuson J.K."/>
            <person name="James T.Y."/>
            <person name="O'Malley M.A."/>
            <person name="Stajich J.E."/>
            <person name="Spatafora J.W."/>
            <person name="Visel A."/>
            <person name="Grigoriev I.V."/>
        </authorList>
    </citation>
    <scope>NUCLEOTIDE SEQUENCE [LARGE SCALE GENOMIC DNA]</scope>
    <source>
        <strain evidence="3 4">CBS 931.73</strain>
    </source>
</reference>
<comment type="caution">
    <text evidence="3">The sequence shown here is derived from an EMBL/GenBank/DDBJ whole genome shotgun (WGS) entry which is preliminary data.</text>
</comment>
<gene>
    <name evidence="3" type="ORF">K493DRAFT_319708</name>
</gene>
<proteinExistence type="predicted"/>
<feature type="region of interest" description="Disordered" evidence="1">
    <location>
        <begin position="115"/>
        <end position="142"/>
    </location>
</feature>
<dbReference type="InParanoid" id="A0A1Y1XN77"/>
<name>A0A1Y1XN77_9FUNG</name>
<protein>
    <submittedName>
        <fullName evidence="3">Uncharacterized protein</fullName>
    </submittedName>
</protein>
<evidence type="ECO:0000313" key="4">
    <source>
        <dbReference type="Proteomes" id="UP000193498"/>
    </source>
</evidence>
<dbReference type="AlphaFoldDB" id="A0A1Y1XN77"/>
<evidence type="ECO:0000313" key="3">
    <source>
        <dbReference type="EMBL" id="ORX87182.1"/>
    </source>
</evidence>
<dbReference type="EMBL" id="MCFE01000557">
    <property type="protein sequence ID" value="ORX87182.1"/>
    <property type="molecule type" value="Genomic_DNA"/>
</dbReference>
<evidence type="ECO:0000256" key="2">
    <source>
        <dbReference type="SAM" id="SignalP"/>
    </source>
</evidence>
<feature type="chain" id="PRO_5013118780" evidence="2">
    <location>
        <begin position="21"/>
        <end position="142"/>
    </location>
</feature>
<evidence type="ECO:0000256" key="1">
    <source>
        <dbReference type="SAM" id="MobiDB-lite"/>
    </source>
</evidence>
<feature type="signal peptide" evidence="2">
    <location>
        <begin position="1"/>
        <end position="20"/>
    </location>
</feature>
<accession>A0A1Y1XN77</accession>